<evidence type="ECO:0000313" key="2">
    <source>
        <dbReference type="EMBL" id="MBM7572751.1"/>
    </source>
</evidence>
<feature type="transmembrane region" description="Helical" evidence="1">
    <location>
        <begin position="300"/>
        <end position="323"/>
    </location>
</feature>
<evidence type="ECO:0000313" key="3">
    <source>
        <dbReference type="Proteomes" id="UP001296943"/>
    </source>
</evidence>
<evidence type="ECO:0000256" key="1">
    <source>
        <dbReference type="SAM" id="Phobius"/>
    </source>
</evidence>
<feature type="transmembrane region" description="Helical" evidence="1">
    <location>
        <begin position="343"/>
        <end position="363"/>
    </location>
</feature>
<accession>A0ABS2N3Q6</accession>
<feature type="transmembrane region" description="Helical" evidence="1">
    <location>
        <begin position="157"/>
        <end position="176"/>
    </location>
</feature>
<proteinExistence type="predicted"/>
<name>A0ABS2N3Q6_9BACI</name>
<feature type="transmembrane region" description="Helical" evidence="1">
    <location>
        <begin position="80"/>
        <end position="104"/>
    </location>
</feature>
<reference evidence="2 3" key="1">
    <citation type="submission" date="2021-01" db="EMBL/GenBank/DDBJ databases">
        <title>Genomic Encyclopedia of Type Strains, Phase IV (KMG-IV): sequencing the most valuable type-strain genomes for metagenomic binning, comparative biology and taxonomic classification.</title>
        <authorList>
            <person name="Goeker M."/>
        </authorList>
    </citation>
    <scope>NUCLEOTIDE SEQUENCE [LARGE SCALE GENOMIC DNA]</scope>
    <source>
        <strain evidence="2 3">DSM 23711</strain>
    </source>
</reference>
<keyword evidence="1" id="KW-0472">Membrane</keyword>
<dbReference type="EMBL" id="JAFBDR010000021">
    <property type="protein sequence ID" value="MBM7572751.1"/>
    <property type="molecule type" value="Genomic_DNA"/>
</dbReference>
<sequence length="443" mass="49681">MRSEGLSYKHLLAFFIPLGFSASLTAITHVIINGTMSRGENAAFIIASYAVAMSIFGIIEKPLIIFRQTCSALVKNKKSFKVLFLFLLYVVAAVLLVCFILGFTPIGDWVFVHWFNAESNMVETVSNTFKILSIVMVLSGIRGIYEGIIIREQKTKWLTIMVVVRLATMFIASYLFVVSGYITSLTGAMIFLIGMAVESIISVWKGQSLLNGKKSSRSKLNMKGITRFYFPLLFYFISQTFLIPVIYVFLSKTSDKDMAIASFALAISIIGMVLSFFSYTHQLVLQFYEKYGRKVTRFTIVISFIPCLLLSILCFTPIGSWFMGVVMGADEALAGATINVLQIFIVKAIVFPWVDFMTGFFMLRRKTNKILIAQILNLTTVIIALLLLVNYFPEWNGLNGSVASSLGEVIGLIVVIIVFKRMGNAPSEEEKTSLFTRIYPYER</sequence>
<dbReference type="Proteomes" id="UP001296943">
    <property type="component" value="Unassembled WGS sequence"/>
</dbReference>
<feature type="transmembrane region" description="Helical" evidence="1">
    <location>
        <begin position="398"/>
        <end position="419"/>
    </location>
</feature>
<dbReference type="RefSeq" id="WP_204501367.1">
    <property type="nucleotide sequence ID" value="NZ_JAFBDR010000021.1"/>
</dbReference>
<keyword evidence="3" id="KW-1185">Reference proteome</keyword>
<keyword evidence="1" id="KW-0812">Transmembrane</keyword>
<feature type="transmembrane region" description="Helical" evidence="1">
    <location>
        <begin position="182"/>
        <end position="204"/>
    </location>
</feature>
<feature type="transmembrane region" description="Helical" evidence="1">
    <location>
        <begin position="225"/>
        <end position="247"/>
    </location>
</feature>
<feature type="transmembrane region" description="Helical" evidence="1">
    <location>
        <begin position="259"/>
        <end position="279"/>
    </location>
</feature>
<keyword evidence="1" id="KW-1133">Transmembrane helix</keyword>
<protein>
    <submittedName>
        <fullName evidence="2">Na+-driven multidrug efflux pump</fullName>
    </submittedName>
</protein>
<feature type="transmembrane region" description="Helical" evidence="1">
    <location>
        <begin position="42"/>
        <end position="59"/>
    </location>
</feature>
<gene>
    <name evidence="2" type="ORF">JOC48_003282</name>
</gene>
<comment type="caution">
    <text evidence="2">The sequence shown here is derived from an EMBL/GenBank/DDBJ whole genome shotgun (WGS) entry which is preliminary data.</text>
</comment>
<feature type="transmembrane region" description="Helical" evidence="1">
    <location>
        <begin position="370"/>
        <end position="392"/>
    </location>
</feature>
<feature type="transmembrane region" description="Helical" evidence="1">
    <location>
        <begin position="124"/>
        <end position="145"/>
    </location>
</feature>
<organism evidence="2 3">
    <name type="scientific">Aquibacillus albus</name>
    <dbReference type="NCBI Taxonomy" id="1168171"/>
    <lineage>
        <taxon>Bacteria</taxon>
        <taxon>Bacillati</taxon>
        <taxon>Bacillota</taxon>
        <taxon>Bacilli</taxon>
        <taxon>Bacillales</taxon>
        <taxon>Bacillaceae</taxon>
        <taxon>Aquibacillus</taxon>
    </lineage>
</organism>
<feature type="transmembrane region" description="Helical" evidence="1">
    <location>
        <begin position="12"/>
        <end position="36"/>
    </location>
</feature>